<dbReference type="InterPro" id="IPR004312">
    <property type="entry name" value="ATHILA_Orf1_C"/>
</dbReference>
<feature type="domain" description="Arabidopsis retrotransposon Orf1 C-terminal" evidence="2">
    <location>
        <begin position="111"/>
        <end position="260"/>
    </location>
</feature>
<sequence>MVRSVAISWGAITIPSLLSSRFPANSGHLSRFRHHHCSPLGQGYKPHQKYFPKLAEKFRRNFKPLPDSSGFRVVIFSCRKSMSTSRKRPDASRGKAPARDQSDAPDVPRFRDAKAAENYTKSLPRKFASTKFMCKPTLISLGVLEGFTKLFRNIGWENLLNLLTHIYELPTREFLADSGYDSEKKKTAFQLLGDRRYIDFAVINDILGLPSSNTSTIFDVLLAEFNHKTFWTEITGGIFSCAGRDKATSIIHPCLRIAHRI</sequence>
<feature type="compositionally biased region" description="Basic and acidic residues" evidence="1">
    <location>
        <begin position="87"/>
        <end position="107"/>
    </location>
</feature>
<proteinExistence type="predicted"/>
<dbReference type="AlphaFoldDB" id="A0AA35Z2E4"/>
<organism evidence="3 4">
    <name type="scientific">Lactuca saligna</name>
    <name type="common">Willowleaf lettuce</name>
    <dbReference type="NCBI Taxonomy" id="75948"/>
    <lineage>
        <taxon>Eukaryota</taxon>
        <taxon>Viridiplantae</taxon>
        <taxon>Streptophyta</taxon>
        <taxon>Embryophyta</taxon>
        <taxon>Tracheophyta</taxon>
        <taxon>Spermatophyta</taxon>
        <taxon>Magnoliopsida</taxon>
        <taxon>eudicotyledons</taxon>
        <taxon>Gunneridae</taxon>
        <taxon>Pentapetalae</taxon>
        <taxon>asterids</taxon>
        <taxon>campanulids</taxon>
        <taxon>Asterales</taxon>
        <taxon>Asteraceae</taxon>
        <taxon>Cichorioideae</taxon>
        <taxon>Cichorieae</taxon>
        <taxon>Lactucinae</taxon>
        <taxon>Lactuca</taxon>
    </lineage>
</organism>
<accession>A0AA35Z2E4</accession>
<dbReference type="Proteomes" id="UP001177003">
    <property type="component" value="Chromosome 5"/>
</dbReference>
<reference evidence="3" key="1">
    <citation type="submission" date="2023-04" db="EMBL/GenBank/DDBJ databases">
        <authorList>
            <person name="Vijverberg K."/>
            <person name="Xiong W."/>
            <person name="Schranz E."/>
        </authorList>
    </citation>
    <scope>NUCLEOTIDE SEQUENCE</scope>
</reference>
<evidence type="ECO:0000313" key="3">
    <source>
        <dbReference type="EMBL" id="CAI9284521.1"/>
    </source>
</evidence>
<dbReference type="EMBL" id="OX465081">
    <property type="protein sequence ID" value="CAI9284521.1"/>
    <property type="molecule type" value="Genomic_DNA"/>
</dbReference>
<keyword evidence="4" id="KW-1185">Reference proteome</keyword>
<gene>
    <name evidence="3" type="ORF">LSALG_LOCUS24041</name>
</gene>
<evidence type="ECO:0000256" key="1">
    <source>
        <dbReference type="SAM" id="MobiDB-lite"/>
    </source>
</evidence>
<evidence type="ECO:0000313" key="4">
    <source>
        <dbReference type="Proteomes" id="UP001177003"/>
    </source>
</evidence>
<protein>
    <recommendedName>
        <fullName evidence="2">Arabidopsis retrotransposon Orf1 C-terminal domain-containing protein</fullName>
    </recommendedName>
</protein>
<evidence type="ECO:0000259" key="2">
    <source>
        <dbReference type="Pfam" id="PF03078"/>
    </source>
</evidence>
<name>A0AA35Z2E4_LACSI</name>
<dbReference type="Pfam" id="PF03078">
    <property type="entry name" value="ATHILA"/>
    <property type="match status" value="1"/>
</dbReference>
<feature type="region of interest" description="Disordered" evidence="1">
    <location>
        <begin position="84"/>
        <end position="107"/>
    </location>
</feature>